<proteinExistence type="predicted"/>
<protein>
    <submittedName>
        <fullName evidence="1">Uncharacterized protein</fullName>
    </submittedName>
</protein>
<keyword evidence="2" id="KW-1185">Reference proteome</keyword>
<reference evidence="1 2" key="1">
    <citation type="journal article" date="2024" name="Plant Biotechnol. J.">
        <title>Genome and CRISPR/Cas9 system of a widespread forest tree (Populus alba) in the world.</title>
        <authorList>
            <person name="Liu Y.J."/>
            <person name="Jiang P.F."/>
            <person name="Han X.M."/>
            <person name="Li X.Y."/>
            <person name="Wang H.M."/>
            <person name="Wang Y.J."/>
            <person name="Wang X.X."/>
            <person name="Zeng Q.Y."/>
        </authorList>
    </citation>
    <scope>NUCLEOTIDE SEQUENCE [LARGE SCALE GENOMIC DNA]</scope>
    <source>
        <strain evidence="2">cv. PAL-ZL1</strain>
    </source>
</reference>
<organism evidence="1 2">
    <name type="scientific">Populus alba</name>
    <name type="common">White poplar</name>
    <dbReference type="NCBI Taxonomy" id="43335"/>
    <lineage>
        <taxon>Eukaryota</taxon>
        <taxon>Viridiplantae</taxon>
        <taxon>Streptophyta</taxon>
        <taxon>Embryophyta</taxon>
        <taxon>Tracheophyta</taxon>
        <taxon>Spermatophyta</taxon>
        <taxon>Magnoliopsida</taxon>
        <taxon>eudicotyledons</taxon>
        <taxon>Gunneridae</taxon>
        <taxon>Pentapetalae</taxon>
        <taxon>rosids</taxon>
        <taxon>fabids</taxon>
        <taxon>Malpighiales</taxon>
        <taxon>Salicaceae</taxon>
        <taxon>Saliceae</taxon>
        <taxon>Populus</taxon>
    </lineage>
</organism>
<accession>A0ACC4ATE4</accession>
<comment type="caution">
    <text evidence="1">The sequence shown here is derived from an EMBL/GenBank/DDBJ whole genome shotgun (WGS) entry which is preliminary data.</text>
</comment>
<dbReference type="EMBL" id="RCHU02000016">
    <property type="protein sequence ID" value="KAL3569483.1"/>
    <property type="molecule type" value="Genomic_DNA"/>
</dbReference>
<name>A0ACC4ATE4_POPAL</name>
<gene>
    <name evidence="1" type="ORF">D5086_029373</name>
</gene>
<sequence>MVASTMDIFYAALRFTGRLSMKFKRFTASRRRRDLQHVMGDFGHRDAIGLAGSQKIGVSIKLSRESLLHLPGLPVEGHY</sequence>
<evidence type="ECO:0000313" key="1">
    <source>
        <dbReference type="EMBL" id="KAL3569483.1"/>
    </source>
</evidence>
<dbReference type="Proteomes" id="UP000309997">
    <property type="component" value="Unassembled WGS sequence"/>
</dbReference>
<evidence type="ECO:0000313" key="2">
    <source>
        <dbReference type="Proteomes" id="UP000309997"/>
    </source>
</evidence>